<comment type="caution">
    <text evidence="1">The sequence shown here is derived from an EMBL/GenBank/DDBJ whole genome shotgun (WGS) entry which is preliminary data.</text>
</comment>
<sequence>MKEHVCKDRQIAEKLQSLYIGEWTIFTDLNTGVTYLQVNKEYEIPILGCPFCYKKFSYGK</sequence>
<accession>A0A0F9QA98</accession>
<dbReference type="AlphaFoldDB" id="A0A0F9QA98"/>
<reference evidence="1" key="1">
    <citation type="journal article" date="2015" name="Nature">
        <title>Complex archaea that bridge the gap between prokaryotes and eukaryotes.</title>
        <authorList>
            <person name="Spang A."/>
            <person name="Saw J.H."/>
            <person name="Jorgensen S.L."/>
            <person name="Zaremba-Niedzwiedzka K."/>
            <person name="Martijn J."/>
            <person name="Lind A.E."/>
            <person name="van Eijk R."/>
            <person name="Schleper C."/>
            <person name="Guy L."/>
            <person name="Ettema T.J."/>
        </authorList>
    </citation>
    <scope>NUCLEOTIDE SEQUENCE</scope>
</reference>
<protein>
    <submittedName>
        <fullName evidence="1">Uncharacterized protein</fullName>
    </submittedName>
</protein>
<evidence type="ECO:0000313" key="1">
    <source>
        <dbReference type="EMBL" id="KKN40880.1"/>
    </source>
</evidence>
<proteinExistence type="predicted"/>
<organism evidence="1">
    <name type="scientific">marine sediment metagenome</name>
    <dbReference type="NCBI Taxonomy" id="412755"/>
    <lineage>
        <taxon>unclassified sequences</taxon>
        <taxon>metagenomes</taxon>
        <taxon>ecological metagenomes</taxon>
    </lineage>
</organism>
<gene>
    <name evidence="1" type="ORF">LCGC14_0729020</name>
</gene>
<name>A0A0F9QA98_9ZZZZ</name>
<dbReference type="EMBL" id="LAZR01001681">
    <property type="protein sequence ID" value="KKN40880.1"/>
    <property type="molecule type" value="Genomic_DNA"/>
</dbReference>